<evidence type="ECO:0000313" key="2">
    <source>
        <dbReference type="Proteomes" id="UP000005512"/>
    </source>
</evidence>
<gene>
    <name evidence="1" type="ORF">PROVRUST_07467</name>
</gene>
<keyword evidence="2" id="KW-1185">Reference proteome</keyword>
<organism evidence="1 2">
    <name type="scientific">Providencia rustigianii DSM 4541</name>
    <dbReference type="NCBI Taxonomy" id="500637"/>
    <lineage>
        <taxon>Bacteria</taxon>
        <taxon>Pseudomonadati</taxon>
        <taxon>Pseudomonadota</taxon>
        <taxon>Gammaproteobacteria</taxon>
        <taxon>Enterobacterales</taxon>
        <taxon>Morganellaceae</taxon>
        <taxon>Providencia</taxon>
    </lineage>
</organism>
<name>D1P5G1_9GAMM</name>
<dbReference type="Proteomes" id="UP000005512">
    <property type="component" value="Unassembled WGS sequence"/>
</dbReference>
<proteinExistence type="predicted"/>
<accession>D1P5G1</accession>
<sequence length="39" mass="4677">MPKRASKLMPVDLLSLPPKAKRQDFPSIKRWGIFLFYYH</sequence>
<dbReference type="HOGENOM" id="CLU_3315364_0_0_6"/>
<dbReference type="EMBL" id="ABXV02000040">
    <property type="protein sequence ID" value="EFB71285.1"/>
    <property type="molecule type" value="Genomic_DNA"/>
</dbReference>
<protein>
    <submittedName>
        <fullName evidence="1">Uncharacterized protein</fullName>
    </submittedName>
</protein>
<comment type="caution">
    <text evidence="1">The sequence shown here is derived from an EMBL/GenBank/DDBJ whole genome shotgun (WGS) entry which is preliminary data.</text>
</comment>
<dbReference type="AlphaFoldDB" id="D1P5G1"/>
<evidence type="ECO:0000313" key="1">
    <source>
        <dbReference type="EMBL" id="EFB71285.1"/>
    </source>
</evidence>
<reference evidence="1" key="1">
    <citation type="submission" date="2009-12" db="EMBL/GenBank/DDBJ databases">
        <authorList>
            <person name="Weinstock G."/>
            <person name="Sodergren E."/>
            <person name="Clifton S."/>
            <person name="Fulton L."/>
            <person name="Fulton B."/>
            <person name="Courtney L."/>
            <person name="Fronick C."/>
            <person name="Harrison M."/>
            <person name="Strong C."/>
            <person name="Farmer C."/>
            <person name="Delahaunty K."/>
            <person name="Markovic C."/>
            <person name="Hall O."/>
            <person name="Minx P."/>
            <person name="Tomlinson C."/>
            <person name="Mitreva M."/>
            <person name="Nelson J."/>
            <person name="Hou S."/>
            <person name="Wollam A."/>
            <person name="Pepin K.H."/>
            <person name="Johnson M."/>
            <person name="Bhonagiri V."/>
            <person name="Nash W.E."/>
            <person name="Warren W."/>
            <person name="Chinwalla A."/>
            <person name="Mardis E.R."/>
            <person name="Wilson R.K."/>
        </authorList>
    </citation>
    <scope>NUCLEOTIDE SEQUENCE [LARGE SCALE GENOMIC DNA]</scope>
    <source>
        <strain evidence="1">DSM 4541</strain>
    </source>
</reference>